<feature type="region of interest" description="Disordered" evidence="5">
    <location>
        <begin position="1"/>
        <end position="61"/>
    </location>
</feature>
<feature type="repeat" description="ANK" evidence="3">
    <location>
        <begin position="213"/>
        <end position="245"/>
    </location>
</feature>
<dbReference type="EMBL" id="BNJQ01000020">
    <property type="protein sequence ID" value="GHP08426.1"/>
    <property type="molecule type" value="Genomic_DNA"/>
</dbReference>
<dbReference type="SMART" id="SM00248">
    <property type="entry name" value="ANK"/>
    <property type="match status" value="2"/>
</dbReference>
<evidence type="ECO:0000313" key="7">
    <source>
        <dbReference type="Proteomes" id="UP000660262"/>
    </source>
</evidence>
<dbReference type="InterPro" id="IPR000048">
    <property type="entry name" value="IQ_motif_EF-hand-BS"/>
</dbReference>
<feature type="compositionally biased region" description="Low complexity" evidence="5">
    <location>
        <begin position="1"/>
        <end position="52"/>
    </location>
</feature>
<keyword evidence="4" id="KW-0175">Coiled coil</keyword>
<evidence type="ECO:0000256" key="4">
    <source>
        <dbReference type="SAM" id="Coils"/>
    </source>
</evidence>
<gene>
    <name evidence="6" type="ORF">PPROV_000716500</name>
</gene>
<feature type="coiled-coil region" evidence="4">
    <location>
        <begin position="297"/>
        <end position="393"/>
    </location>
</feature>
<sequence>MPPKKTATASSTTTTKKTASSTTGAKKASTAGTKKASTKGGASSSKAAAAKAPAYTPEQHAAATTIQRFARGFVTRRRIKKQKERAAKQAEEMESLRAQAYLAEVAYQRKQEEKRRKEAEAERKMRKEESRIKKAMLEAAFDDEVDEVEKLIGQAAELFGPKPTKKVFGGKPCYDVEDANGNTPLSEAAAAGAEGTVKLLLSLGADPNSKGEFGRTPLFRACFMGKQNVLQALLDGGGDPRVANTGGERPEHIASTAAIKDVITGWDTSVTDSILRDIEQSRNEAEAQERFEAQKAVKSATQAVETAQVEYDSAQKNMRKSHEELEKRIYEYDTVVGERKPQSLCEAALGAVKDAEATNDAAKKRLATAREAMQEAKLAYRTAREEESEEQEEVGQRIELQELDDVIIRDVGNKLGGSGALVIDTSGQASVFFRYADTNYVNACSRKDIEPNRLRRSLLGAIRYGKPCIIDTMGVDLWDEICNALEGVQPNLVKQVLNGEITKPDNYMRLVRKEDGEEYDPNKFQDARIKSFRSVVLTTTRQPETAMVESGLKTFRINIRNR</sequence>
<evidence type="ECO:0000256" key="5">
    <source>
        <dbReference type="SAM" id="MobiDB-lite"/>
    </source>
</evidence>
<dbReference type="PROSITE" id="PS50297">
    <property type="entry name" value="ANK_REP_REGION"/>
    <property type="match status" value="2"/>
</dbReference>
<keyword evidence="1" id="KW-0677">Repeat</keyword>
<feature type="repeat" description="ANK" evidence="3">
    <location>
        <begin position="180"/>
        <end position="212"/>
    </location>
</feature>
<evidence type="ECO:0000313" key="6">
    <source>
        <dbReference type="EMBL" id="GHP08426.1"/>
    </source>
</evidence>
<dbReference type="PROSITE" id="PS50096">
    <property type="entry name" value="IQ"/>
    <property type="match status" value="1"/>
</dbReference>
<organism evidence="6 7">
    <name type="scientific">Pycnococcus provasolii</name>
    <dbReference type="NCBI Taxonomy" id="41880"/>
    <lineage>
        <taxon>Eukaryota</taxon>
        <taxon>Viridiplantae</taxon>
        <taxon>Chlorophyta</taxon>
        <taxon>Pseudoscourfieldiophyceae</taxon>
        <taxon>Pseudoscourfieldiales</taxon>
        <taxon>Pycnococcaceae</taxon>
        <taxon>Pycnococcus</taxon>
    </lineage>
</organism>
<dbReference type="AlphaFoldDB" id="A0A830HM01"/>
<comment type="caution">
    <text evidence="6">The sequence shown here is derived from an EMBL/GenBank/DDBJ whole genome shotgun (WGS) entry which is preliminary data.</text>
</comment>
<dbReference type="CDD" id="cd23767">
    <property type="entry name" value="IQCD"/>
    <property type="match status" value="1"/>
</dbReference>
<dbReference type="Gene3D" id="1.25.40.20">
    <property type="entry name" value="Ankyrin repeat-containing domain"/>
    <property type="match status" value="1"/>
</dbReference>
<dbReference type="SMART" id="SM00015">
    <property type="entry name" value="IQ"/>
    <property type="match status" value="1"/>
</dbReference>
<name>A0A830HM01_9CHLO</name>
<reference evidence="6" key="1">
    <citation type="submission" date="2020-10" db="EMBL/GenBank/DDBJ databases">
        <title>Unveiling of a novel bifunctional photoreceptor, Dualchrome1, isolated from a cosmopolitan green alga.</title>
        <authorList>
            <person name="Suzuki S."/>
            <person name="Kawachi M."/>
        </authorList>
    </citation>
    <scope>NUCLEOTIDE SEQUENCE</scope>
    <source>
        <strain evidence="6">NIES 2893</strain>
    </source>
</reference>
<evidence type="ECO:0000256" key="1">
    <source>
        <dbReference type="ARBA" id="ARBA00022737"/>
    </source>
</evidence>
<dbReference type="PANTHER" id="PTHR24171:SF9">
    <property type="entry name" value="ANKYRIN REPEAT DOMAIN-CONTAINING PROTEIN 39"/>
    <property type="match status" value="1"/>
</dbReference>
<dbReference type="PROSITE" id="PS50088">
    <property type="entry name" value="ANK_REPEAT"/>
    <property type="match status" value="2"/>
</dbReference>
<evidence type="ECO:0000256" key="2">
    <source>
        <dbReference type="ARBA" id="ARBA00023043"/>
    </source>
</evidence>
<protein>
    <recommendedName>
        <fullName evidence="8">IQ motif and ankyrin repeat domain-containing protein</fullName>
    </recommendedName>
</protein>
<dbReference type="Pfam" id="PF00612">
    <property type="entry name" value="IQ"/>
    <property type="match status" value="1"/>
</dbReference>
<dbReference type="OrthoDB" id="426293at2759"/>
<dbReference type="InterPro" id="IPR002110">
    <property type="entry name" value="Ankyrin_rpt"/>
</dbReference>
<dbReference type="InterPro" id="IPR036770">
    <property type="entry name" value="Ankyrin_rpt-contain_sf"/>
</dbReference>
<keyword evidence="2 3" id="KW-0040">ANK repeat</keyword>
<dbReference type="Pfam" id="PF12796">
    <property type="entry name" value="Ank_2"/>
    <property type="match status" value="1"/>
</dbReference>
<dbReference type="PANTHER" id="PTHR24171">
    <property type="entry name" value="ANKYRIN REPEAT DOMAIN-CONTAINING PROTEIN 39-RELATED"/>
    <property type="match status" value="1"/>
</dbReference>
<proteinExistence type="predicted"/>
<accession>A0A830HM01</accession>
<dbReference type="Proteomes" id="UP000660262">
    <property type="component" value="Unassembled WGS sequence"/>
</dbReference>
<keyword evidence="7" id="KW-1185">Reference proteome</keyword>
<dbReference type="SUPFAM" id="SSF48403">
    <property type="entry name" value="Ankyrin repeat"/>
    <property type="match status" value="1"/>
</dbReference>
<evidence type="ECO:0008006" key="8">
    <source>
        <dbReference type="Google" id="ProtNLM"/>
    </source>
</evidence>
<evidence type="ECO:0000256" key="3">
    <source>
        <dbReference type="PROSITE-ProRule" id="PRU00023"/>
    </source>
</evidence>
<feature type="coiled-coil region" evidence="4">
    <location>
        <begin position="76"/>
        <end position="138"/>
    </location>
</feature>